<protein>
    <recommendedName>
        <fullName evidence="3">Nucleotidyl transferase domain-containing protein</fullName>
    </recommendedName>
</protein>
<dbReference type="InterPro" id="IPR005835">
    <property type="entry name" value="NTP_transferase_dom"/>
</dbReference>
<dbReference type="Proteomes" id="UP000023435">
    <property type="component" value="Unassembled WGS sequence"/>
</dbReference>
<organism evidence="4 5">
    <name type="scientific">Lysobacter capsici AZ78</name>
    <dbReference type="NCBI Taxonomy" id="1444315"/>
    <lineage>
        <taxon>Bacteria</taxon>
        <taxon>Pseudomonadati</taxon>
        <taxon>Pseudomonadota</taxon>
        <taxon>Gammaproteobacteria</taxon>
        <taxon>Lysobacterales</taxon>
        <taxon>Lysobacteraceae</taxon>
        <taxon>Lysobacter</taxon>
    </lineage>
</organism>
<dbReference type="CDD" id="cd04183">
    <property type="entry name" value="GT2_BcE_like"/>
    <property type="match status" value="1"/>
</dbReference>
<dbReference type="OrthoDB" id="9788272at2"/>
<dbReference type="RefSeq" id="WP_036110186.1">
    <property type="nucleotide sequence ID" value="NZ_JAJA02000001.1"/>
</dbReference>
<dbReference type="AlphaFoldDB" id="A0A108UBD6"/>
<dbReference type="Pfam" id="PF00483">
    <property type="entry name" value="NTP_transferase"/>
    <property type="match status" value="1"/>
</dbReference>
<sequence>MQIVVPMSGFGERFRRAGYRVPKPLIEVDGKPIIAHVIDLFPDETQFVFICNQEHLDEPSYRMAEQLAQYCPTGRVVGIAPHKLGPVNAVLQAIEHIDPAEPTVVNYCDFTCSWDYADFKDFVQSSGCDGAIPCYTGFHPHMMGSTNYAYVRSDRGRVLDIQEKQPYTDQPRSEFASSGTYYFGSGALMRDAFERTMARPDLIVGGERYVSLAYKPMLEDGRRIAVYELNHFMQWGTPQDLEEYRYWSEAFRGLADPARAQPPPRQRGAVMVPMAGLGSRFSAEGYADPKPLIDVSGEPMVVQAARDLPEPAQRVFVQRRDIPGRGRIAEALRNRFPDCVLIDLERVTDGQARTCLLGLDGIDPQQPLTIGACDNGAVFDAQALSVLLDDADTDVLVWVARGYPGAARRPTHYGWVDEADGAVRSVSVKQPLADPARDPIVLGTFSFRRAGDFVAAAEAMIARDGRVNGEFYVDTCINDALALGLKVRVFEVSHYLCWGTPDDLRTYEYWQSCFHKWPVHPYRIEHDPRIAEPARAALAERFRMRQPERATW</sequence>
<evidence type="ECO:0000259" key="3">
    <source>
        <dbReference type="Pfam" id="PF00483"/>
    </source>
</evidence>
<dbReference type="InterPro" id="IPR029044">
    <property type="entry name" value="Nucleotide-diphossugar_trans"/>
</dbReference>
<dbReference type="InterPro" id="IPR050065">
    <property type="entry name" value="GlmU-like"/>
</dbReference>
<keyword evidence="2" id="KW-0548">Nucleotidyltransferase</keyword>
<dbReference type="SUPFAM" id="SSF53448">
    <property type="entry name" value="Nucleotide-diphospho-sugar transferases"/>
    <property type="match status" value="2"/>
</dbReference>
<reference evidence="4 5" key="1">
    <citation type="journal article" date="2014" name="Genome Announc.">
        <title>Draft Genome Sequence of Lysobacter capsici AZ78, a Bacterium Antagonistic to Plant-Pathogenic Oomycetes.</title>
        <authorList>
            <person name="Puopolo G."/>
            <person name="Sonego P."/>
            <person name="Engelen K."/>
            <person name="Pertot I."/>
        </authorList>
    </citation>
    <scope>NUCLEOTIDE SEQUENCE [LARGE SCALE GENOMIC DNA]</scope>
    <source>
        <strain evidence="4 5">AZ78</strain>
    </source>
</reference>
<keyword evidence="5" id="KW-1185">Reference proteome</keyword>
<name>A0A108UBD6_9GAMM</name>
<dbReference type="PANTHER" id="PTHR43584">
    <property type="entry name" value="NUCLEOTIDYL TRANSFERASE"/>
    <property type="match status" value="1"/>
</dbReference>
<dbReference type="PANTHER" id="PTHR43584:SF8">
    <property type="entry name" value="N-ACETYLMURAMATE ALPHA-1-PHOSPHATE URIDYLYLTRANSFERASE"/>
    <property type="match status" value="1"/>
</dbReference>
<feature type="domain" description="Nucleotidyl transferase" evidence="3">
    <location>
        <begin position="8"/>
        <end position="191"/>
    </location>
</feature>
<evidence type="ECO:0000256" key="2">
    <source>
        <dbReference type="ARBA" id="ARBA00022695"/>
    </source>
</evidence>
<evidence type="ECO:0000256" key="1">
    <source>
        <dbReference type="ARBA" id="ARBA00022679"/>
    </source>
</evidence>
<dbReference type="Gene3D" id="3.90.550.10">
    <property type="entry name" value="Spore Coat Polysaccharide Biosynthesis Protein SpsA, Chain A"/>
    <property type="match status" value="2"/>
</dbReference>
<dbReference type="EMBL" id="JAJA02000001">
    <property type="protein sequence ID" value="KWS06019.1"/>
    <property type="molecule type" value="Genomic_DNA"/>
</dbReference>
<evidence type="ECO:0000313" key="5">
    <source>
        <dbReference type="Proteomes" id="UP000023435"/>
    </source>
</evidence>
<accession>A0A108UBD6</accession>
<evidence type="ECO:0000313" key="4">
    <source>
        <dbReference type="EMBL" id="KWS06019.1"/>
    </source>
</evidence>
<gene>
    <name evidence="4" type="ORF">AZ78_3573</name>
</gene>
<comment type="caution">
    <text evidence="4">The sequence shown here is derived from an EMBL/GenBank/DDBJ whole genome shotgun (WGS) entry which is preliminary data.</text>
</comment>
<proteinExistence type="predicted"/>
<dbReference type="GO" id="GO:0016779">
    <property type="term" value="F:nucleotidyltransferase activity"/>
    <property type="evidence" value="ECO:0007669"/>
    <property type="project" value="UniProtKB-KW"/>
</dbReference>
<keyword evidence="1" id="KW-0808">Transferase</keyword>